<keyword evidence="2" id="KW-1185">Reference proteome</keyword>
<accession>A0ACC0VB13</accession>
<proteinExistence type="predicted"/>
<name>A0ACC0VB13_9HYPO</name>
<comment type="caution">
    <text evidence="1">The sequence shown here is derived from an EMBL/GenBank/DDBJ whole genome shotgun (WGS) entry which is preliminary data.</text>
</comment>
<gene>
    <name evidence="1" type="ORF">N3K66_002741</name>
</gene>
<reference evidence="1" key="1">
    <citation type="submission" date="2022-10" db="EMBL/GenBank/DDBJ databases">
        <title>Complete Genome of Trichothecium roseum strain YXFP-22015, a Plant Pathogen Isolated from Citrus.</title>
        <authorList>
            <person name="Wang Y."/>
            <person name="Zhu L."/>
        </authorList>
    </citation>
    <scope>NUCLEOTIDE SEQUENCE</scope>
    <source>
        <strain evidence="1">YXFP-22015</strain>
    </source>
</reference>
<organism evidence="1 2">
    <name type="scientific">Trichothecium roseum</name>
    <dbReference type="NCBI Taxonomy" id="47278"/>
    <lineage>
        <taxon>Eukaryota</taxon>
        <taxon>Fungi</taxon>
        <taxon>Dikarya</taxon>
        <taxon>Ascomycota</taxon>
        <taxon>Pezizomycotina</taxon>
        <taxon>Sordariomycetes</taxon>
        <taxon>Hypocreomycetidae</taxon>
        <taxon>Hypocreales</taxon>
        <taxon>Hypocreales incertae sedis</taxon>
        <taxon>Trichothecium</taxon>
    </lineage>
</organism>
<evidence type="ECO:0000313" key="2">
    <source>
        <dbReference type="Proteomes" id="UP001163324"/>
    </source>
</evidence>
<dbReference type="EMBL" id="CM047941">
    <property type="protein sequence ID" value="KAI9903389.1"/>
    <property type="molecule type" value="Genomic_DNA"/>
</dbReference>
<sequence length="375" mass="40725">MASGDSKDSRNNAPSYTPAAPWAKLRAWVDKHEAWEREHGEAANLHDKERAAVSTLVPLFTTPQMDETNYVGVLSNFISNRSIQVYYDDRSLSVWANGAPKHMWQVFATVVDLNENNDLIREKFPRDDMNPKSGDDLIVFDNKKQAKQYAAMCVLRFLKPDVVPEPEQPSQMGPAPRDTAEQATTAAVTQSAKRQAGKALGLAPAIKKQCTESSGEAAPEPDPGMQEPVALTDPASTSLRRPSLTTTTPHTTAAVSKEAARSLDGMLSSARISENGTSVSSDQIQALELATSMGLGSPQYVVKPDGDNPGCFSGYASLQPGSRAPARLAFVRNASSKAEATSKIAEELHGWLKKEWQRRVDLRSTFIKDIVAVGT</sequence>
<protein>
    <submittedName>
        <fullName evidence="1">Uncharacterized protein</fullName>
    </submittedName>
</protein>
<dbReference type="Proteomes" id="UP001163324">
    <property type="component" value="Chromosome 2"/>
</dbReference>
<evidence type="ECO:0000313" key="1">
    <source>
        <dbReference type="EMBL" id="KAI9903389.1"/>
    </source>
</evidence>